<protein>
    <submittedName>
        <fullName evidence="1">Uncharacterized protein</fullName>
    </submittedName>
</protein>
<dbReference type="Proteomes" id="UP001066276">
    <property type="component" value="Chromosome 2_1"/>
</dbReference>
<comment type="caution">
    <text evidence="1">The sequence shown here is derived from an EMBL/GenBank/DDBJ whole genome shotgun (WGS) entry which is preliminary data.</text>
</comment>
<evidence type="ECO:0000313" key="2">
    <source>
        <dbReference type="Proteomes" id="UP001066276"/>
    </source>
</evidence>
<organism evidence="1 2">
    <name type="scientific">Pleurodeles waltl</name>
    <name type="common">Iberian ribbed newt</name>
    <dbReference type="NCBI Taxonomy" id="8319"/>
    <lineage>
        <taxon>Eukaryota</taxon>
        <taxon>Metazoa</taxon>
        <taxon>Chordata</taxon>
        <taxon>Craniata</taxon>
        <taxon>Vertebrata</taxon>
        <taxon>Euteleostomi</taxon>
        <taxon>Amphibia</taxon>
        <taxon>Batrachia</taxon>
        <taxon>Caudata</taxon>
        <taxon>Salamandroidea</taxon>
        <taxon>Salamandridae</taxon>
        <taxon>Pleurodelinae</taxon>
        <taxon>Pleurodeles</taxon>
    </lineage>
</organism>
<accession>A0AAV7VH42</accession>
<reference evidence="1" key="1">
    <citation type="journal article" date="2022" name="bioRxiv">
        <title>Sequencing and chromosome-scale assembly of the giantPleurodeles waltlgenome.</title>
        <authorList>
            <person name="Brown T."/>
            <person name="Elewa A."/>
            <person name="Iarovenko S."/>
            <person name="Subramanian E."/>
            <person name="Araus A.J."/>
            <person name="Petzold A."/>
            <person name="Susuki M."/>
            <person name="Suzuki K.-i.T."/>
            <person name="Hayashi T."/>
            <person name="Toyoda A."/>
            <person name="Oliveira C."/>
            <person name="Osipova E."/>
            <person name="Leigh N.D."/>
            <person name="Simon A."/>
            <person name="Yun M.H."/>
        </authorList>
    </citation>
    <scope>NUCLEOTIDE SEQUENCE</scope>
    <source>
        <strain evidence="1">20211129_DDA</strain>
        <tissue evidence="1">Liver</tissue>
    </source>
</reference>
<keyword evidence="2" id="KW-1185">Reference proteome</keyword>
<gene>
    <name evidence="1" type="ORF">NDU88_003584</name>
</gene>
<sequence>MRKTCDCGVLSTAGGGETNDGKRVAQLVDLVGFGLRAPTELSYLGRIMEDTGLMQKSKEKDIKGQRARESK</sequence>
<name>A0AAV7VH42_PLEWA</name>
<dbReference type="EMBL" id="JANPWB010000003">
    <property type="protein sequence ID" value="KAJ1199751.1"/>
    <property type="molecule type" value="Genomic_DNA"/>
</dbReference>
<evidence type="ECO:0000313" key="1">
    <source>
        <dbReference type="EMBL" id="KAJ1199751.1"/>
    </source>
</evidence>
<dbReference type="AlphaFoldDB" id="A0AAV7VH42"/>
<proteinExistence type="predicted"/>